<sequence length="65" mass="7239">MAIKPCFSTRIIKINFSQSVVSIAKYHIINSTPKKKKAPGLIKLKGPKIHTQKPSSDFGKTYPLL</sequence>
<dbReference type="STRING" id="1797516.A3D26_01000"/>
<proteinExistence type="predicted"/>
<dbReference type="EMBL" id="MHBZ01000013">
    <property type="protein sequence ID" value="OGY11675.1"/>
    <property type="molecule type" value="Genomic_DNA"/>
</dbReference>
<reference evidence="2 3" key="1">
    <citation type="journal article" date="2016" name="Nat. Commun.">
        <title>Thousands of microbial genomes shed light on interconnected biogeochemical processes in an aquifer system.</title>
        <authorList>
            <person name="Anantharaman K."/>
            <person name="Brown C.T."/>
            <person name="Hug L.A."/>
            <person name="Sharon I."/>
            <person name="Castelle C.J."/>
            <person name="Probst A.J."/>
            <person name="Thomas B.C."/>
            <person name="Singh A."/>
            <person name="Wilkins M.J."/>
            <person name="Karaoz U."/>
            <person name="Brodie E.L."/>
            <person name="Williams K.H."/>
            <person name="Hubbard S.S."/>
            <person name="Banfield J.F."/>
        </authorList>
    </citation>
    <scope>NUCLEOTIDE SEQUENCE [LARGE SCALE GENOMIC DNA]</scope>
</reference>
<organism evidence="2 3">
    <name type="scientific">Candidatus Blackburnbacteria bacterium RIFCSPHIGHO2_02_FULL_44_20</name>
    <dbReference type="NCBI Taxonomy" id="1797516"/>
    <lineage>
        <taxon>Bacteria</taxon>
        <taxon>Candidatus Blackburniibacteriota</taxon>
    </lineage>
</organism>
<evidence type="ECO:0000313" key="2">
    <source>
        <dbReference type="EMBL" id="OGY11675.1"/>
    </source>
</evidence>
<evidence type="ECO:0000313" key="3">
    <source>
        <dbReference type="Proteomes" id="UP000178319"/>
    </source>
</evidence>
<feature type="region of interest" description="Disordered" evidence="1">
    <location>
        <begin position="33"/>
        <end position="65"/>
    </location>
</feature>
<protein>
    <submittedName>
        <fullName evidence="2">Uncharacterized protein</fullName>
    </submittedName>
</protein>
<evidence type="ECO:0000256" key="1">
    <source>
        <dbReference type="SAM" id="MobiDB-lite"/>
    </source>
</evidence>
<comment type="caution">
    <text evidence="2">The sequence shown here is derived from an EMBL/GenBank/DDBJ whole genome shotgun (WGS) entry which is preliminary data.</text>
</comment>
<accession>A0A1G1V8C1</accession>
<name>A0A1G1V8C1_9BACT</name>
<dbReference type="AlphaFoldDB" id="A0A1G1V8C1"/>
<gene>
    <name evidence="2" type="ORF">A3D26_01000</name>
</gene>
<dbReference type="Proteomes" id="UP000178319">
    <property type="component" value="Unassembled WGS sequence"/>
</dbReference>